<name>A0A380CYU2_SPHSI</name>
<evidence type="ECO:0000313" key="1">
    <source>
        <dbReference type="EMBL" id="SUJ30888.1"/>
    </source>
</evidence>
<sequence>MALVFNDGRPVVRLRAFRAIDDPQTCERFIEGHAHVLTAIGVKKVTSSKNDWMYNPAAFVLIVESLDGERVYGGVRIHVAGGSEPLPIEQATGAMDASVYDLVHQYAKQGTGEGCGLWNSREIAGYGIGSIFLTRAGAAISTQVGIKSLFALCAPYTVKLAESVGYRIDTTVGNNGTFYYPKLDLLATVMIMRNLDTLTEADQENKDAILSLRGNSNIVRVESLRNKEIEIHYQIDIPNLDQWDLQQVINNLKYAPNDFKLDDRNLNIL</sequence>
<reference evidence="1 2" key="1">
    <citation type="submission" date="2018-06" db="EMBL/GenBank/DDBJ databases">
        <authorList>
            <consortium name="Pathogen Informatics"/>
            <person name="Doyle S."/>
        </authorList>
    </citation>
    <scope>NUCLEOTIDE SEQUENCE [LARGE SCALE GENOMIC DNA]</scope>
    <source>
        <strain evidence="1 2">NCTC11388</strain>
    </source>
</reference>
<organism evidence="1 2">
    <name type="scientific">Sphingobacterium spiritivorum</name>
    <name type="common">Flavobacterium spiritivorum</name>
    <dbReference type="NCBI Taxonomy" id="258"/>
    <lineage>
        <taxon>Bacteria</taxon>
        <taxon>Pseudomonadati</taxon>
        <taxon>Bacteroidota</taxon>
        <taxon>Sphingobacteriia</taxon>
        <taxon>Sphingobacteriales</taxon>
        <taxon>Sphingobacteriaceae</taxon>
        <taxon>Sphingobacterium</taxon>
    </lineage>
</organism>
<dbReference type="RefSeq" id="WP_003003443.1">
    <property type="nucleotide sequence ID" value="NZ_CP068082.1"/>
</dbReference>
<gene>
    <name evidence="1" type="ORF">NCTC11388_04884</name>
</gene>
<protein>
    <recommendedName>
        <fullName evidence="3">N-acetyltransferase domain-containing protein</fullName>
    </recommendedName>
</protein>
<evidence type="ECO:0008006" key="3">
    <source>
        <dbReference type="Google" id="ProtNLM"/>
    </source>
</evidence>
<dbReference type="Proteomes" id="UP000254893">
    <property type="component" value="Unassembled WGS sequence"/>
</dbReference>
<accession>A0A380CYU2</accession>
<evidence type="ECO:0000313" key="2">
    <source>
        <dbReference type="Proteomes" id="UP000254893"/>
    </source>
</evidence>
<dbReference type="AlphaFoldDB" id="A0A380CYU2"/>
<dbReference type="EMBL" id="UGYW01000002">
    <property type="protein sequence ID" value="SUJ30888.1"/>
    <property type="molecule type" value="Genomic_DNA"/>
</dbReference>
<proteinExistence type="predicted"/>